<accession>A0ABQ7G9Z9</accession>
<sequence length="285" mass="30777">MEHAQNKGAPEDFHPRNTHSRRSDPTHASVSSDSEDGDTSDRPSLPTKANSLPRSSSTISAAATAAAAAVPAVPAEPAATPKTASHRVRSPQRQGQRGSETQLDSSSCVKGSSCQEASPRQDSSDQNSDISLDDAARVAACLRTDSLELARQRGCRERPSRHHRPRPRPASLELALARLSHHPGWAAGPRAKTANGTTRARRLSLSDVPGPHRHQHHVLKGRGSSSASSILRPGSDCRSKVDGIGHTSWQRGAGVPACKQEQRKRTSRKMLQEQRQQQRQEERSG</sequence>
<dbReference type="Proteomes" id="UP000815325">
    <property type="component" value="Unassembled WGS sequence"/>
</dbReference>
<dbReference type="EMBL" id="MU069949">
    <property type="protein sequence ID" value="KAF5831432.1"/>
    <property type="molecule type" value="Genomic_DNA"/>
</dbReference>
<feature type="compositionally biased region" description="Basic and acidic residues" evidence="1">
    <location>
        <begin position="149"/>
        <end position="158"/>
    </location>
</feature>
<evidence type="ECO:0000313" key="2">
    <source>
        <dbReference type="EMBL" id="KAF5831432.1"/>
    </source>
</evidence>
<feature type="compositionally biased region" description="Polar residues" evidence="1">
    <location>
        <begin position="91"/>
        <end position="130"/>
    </location>
</feature>
<feature type="region of interest" description="Disordered" evidence="1">
    <location>
        <begin position="1"/>
        <end position="131"/>
    </location>
</feature>
<name>A0ABQ7G9Z9_DUNSA</name>
<protein>
    <recommendedName>
        <fullName evidence="4">Encoded protein</fullName>
    </recommendedName>
</protein>
<comment type="caution">
    <text evidence="2">The sequence shown here is derived from an EMBL/GenBank/DDBJ whole genome shotgun (WGS) entry which is preliminary data.</text>
</comment>
<feature type="compositionally biased region" description="Basic residues" evidence="1">
    <location>
        <begin position="211"/>
        <end position="220"/>
    </location>
</feature>
<keyword evidence="3" id="KW-1185">Reference proteome</keyword>
<evidence type="ECO:0000256" key="1">
    <source>
        <dbReference type="SAM" id="MobiDB-lite"/>
    </source>
</evidence>
<evidence type="ECO:0008006" key="4">
    <source>
        <dbReference type="Google" id="ProtNLM"/>
    </source>
</evidence>
<proteinExistence type="predicted"/>
<feature type="compositionally biased region" description="Basic and acidic residues" evidence="1">
    <location>
        <begin position="1"/>
        <end position="25"/>
    </location>
</feature>
<feature type="compositionally biased region" description="Basic and acidic residues" evidence="1">
    <location>
        <begin position="260"/>
        <end position="285"/>
    </location>
</feature>
<evidence type="ECO:0000313" key="3">
    <source>
        <dbReference type="Proteomes" id="UP000815325"/>
    </source>
</evidence>
<organism evidence="2 3">
    <name type="scientific">Dunaliella salina</name>
    <name type="common">Green alga</name>
    <name type="synonym">Protococcus salinus</name>
    <dbReference type="NCBI Taxonomy" id="3046"/>
    <lineage>
        <taxon>Eukaryota</taxon>
        <taxon>Viridiplantae</taxon>
        <taxon>Chlorophyta</taxon>
        <taxon>core chlorophytes</taxon>
        <taxon>Chlorophyceae</taxon>
        <taxon>CS clade</taxon>
        <taxon>Chlamydomonadales</taxon>
        <taxon>Dunaliellaceae</taxon>
        <taxon>Dunaliella</taxon>
    </lineage>
</organism>
<reference evidence="2" key="1">
    <citation type="submission" date="2017-08" db="EMBL/GenBank/DDBJ databases">
        <authorList>
            <person name="Polle J.E."/>
            <person name="Barry K."/>
            <person name="Cushman J."/>
            <person name="Schmutz J."/>
            <person name="Tran D."/>
            <person name="Hathwaick L.T."/>
            <person name="Yim W.C."/>
            <person name="Jenkins J."/>
            <person name="Mckie-Krisberg Z.M."/>
            <person name="Prochnik S."/>
            <person name="Lindquist E."/>
            <person name="Dockter R.B."/>
            <person name="Adam C."/>
            <person name="Molina H."/>
            <person name="Bunkerborg J."/>
            <person name="Jin E."/>
            <person name="Buchheim M."/>
            <person name="Magnuson J."/>
        </authorList>
    </citation>
    <scope>NUCLEOTIDE SEQUENCE</scope>
    <source>
        <strain evidence="2">CCAP 19/18</strain>
    </source>
</reference>
<gene>
    <name evidence="2" type="ORF">DUNSADRAFT_13140</name>
</gene>
<feature type="compositionally biased region" description="Low complexity" evidence="1">
    <location>
        <begin position="55"/>
        <end position="83"/>
    </location>
</feature>
<feature type="region of interest" description="Disordered" evidence="1">
    <location>
        <begin position="149"/>
        <end position="285"/>
    </location>
</feature>